<dbReference type="CDD" id="cd04899">
    <property type="entry name" value="ACT_ACR-UUR-like_2"/>
    <property type="match status" value="1"/>
</dbReference>
<dbReference type="HAMAP" id="MF_00277">
    <property type="entry name" value="PII_uridylyl_transf"/>
    <property type="match status" value="1"/>
</dbReference>
<keyword evidence="2 7" id="KW-0548">Nucleotidyltransferase</keyword>
<dbReference type="STRING" id="629741.GCWU000324_01875"/>
<evidence type="ECO:0000259" key="9">
    <source>
        <dbReference type="PROSITE" id="PS51831"/>
    </source>
</evidence>
<gene>
    <name evidence="7 10" type="primary">glnD</name>
    <name evidence="10" type="ORF">GCWU000324_01875</name>
</gene>
<protein>
    <recommendedName>
        <fullName evidence="7">Bifunctional uridylyltransferase/uridylyl-removing enzyme</fullName>
        <shortName evidence="7">UTase/UR</shortName>
    </recommendedName>
    <alternativeName>
        <fullName evidence="7">Bifunctional [protein-PII] modification enzyme</fullName>
    </alternativeName>
    <alternativeName>
        <fullName evidence="7">Bifunctional nitrogen sensor protein</fullName>
    </alternativeName>
    <domain>
        <recommendedName>
            <fullName evidence="7">[Protein-PII] uridylyltransferase</fullName>
            <shortName evidence="7">PII uridylyltransferase</shortName>
            <shortName evidence="7">UTase</shortName>
            <ecNumber evidence="7">2.7.7.59</ecNumber>
        </recommendedName>
    </domain>
    <domain>
        <recommendedName>
            <fullName evidence="7">[Protein-PII]-UMP uridylyl-removing enzyme</fullName>
            <shortName evidence="7">UR</shortName>
            <ecNumber evidence="7">3.1.4.-</ecNumber>
        </recommendedName>
    </domain>
</protein>
<feature type="domain" description="HD" evidence="9">
    <location>
        <begin position="451"/>
        <end position="573"/>
    </location>
</feature>
<dbReference type="InterPro" id="IPR013546">
    <property type="entry name" value="PII_UdlTrfase/GS_AdlTrfase"/>
</dbReference>
<evidence type="ECO:0000313" key="11">
    <source>
        <dbReference type="Proteomes" id="UP000003009"/>
    </source>
</evidence>
<reference evidence="10" key="1">
    <citation type="submission" date="2009-04" db="EMBL/GenBank/DDBJ databases">
        <authorList>
            <person name="Weinstock G."/>
            <person name="Sodergren E."/>
            <person name="Clifton S."/>
            <person name="Fulton L."/>
            <person name="Fulton B."/>
            <person name="Courtney L."/>
            <person name="Fronick C."/>
            <person name="Harrison M."/>
            <person name="Strong C."/>
            <person name="Farmer C."/>
            <person name="Delahaunty K."/>
            <person name="Markovic C."/>
            <person name="Hall O."/>
            <person name="Minx P."/>
            <person name="Tomlinson C."/>
            <person name="Mitreva M."/>
            <person name="Nelson J."/>
            <person name="Hou S."/>
            <person name="Wollam A."/>
            <person name="Pepin K.H."/>
            <person name="Johnson M."/>
            <person name="Bhonagiri V."/>
            <person name="Nash W.E."/>
            <person name="Warren W."/>
            <person name="Chinwalla A."/>
            <person name="Mardis E.R."/>
            <person name="Wilson R.K."/>
        </authorList>
    </citation>
    <scope>NUCLEOTIDE SEQUENCE [LARGE SCALE GENOMIC DNA]</scope>
    <source>
        <strain evidence="10">ATCC 51147</strain>
    </source>
</reference>
<feature type="domain" description="ACT" evidence="8">
    <location>
        <begin position="685"/>
        <end position="759"/>
    </location>
</feature>
<dbReference type="GO" id="GO:0008081">
    <property type="term" value="F:phosphoric diester hydrolase activity"/>
    <property type="evidence" value="ECO:0007669"/>
    <property type="project" value="UniProtKB-UniRule"/>
</dbReference>
<dbReference type="PANTHER" id="PTHR47320">
    <property type="entry name" value="BIFUNCTIONAL URIDYLYLTRANSFERASE/URIDYLYL-REMOVING ENZYME"/>
    <property type="match status" value="1"/>
</dbReference>
<dbReference type="InterPro" id="IPR010043">
    <property type="entry name" value="UTase/UR"/>
</dbReference>
<dbReference type="CDD" id="cd05401">
    <property type="entry name" value="NT_GlnE_GlnD_like"/>
    <property type="match status" value="1"/>
</dbReference>
<dbReference type="PIRSF" id="PIRSF006288">
    <property type="entry name" value="PII_uridyltransf"/>
    <property type="match status" value="1"/>
</dbReference>
<comment type="cofactor">
    <cofactor evidence="7">
        <name>Mg(2+)</name>
        <dbReference type="ChEBI" id="CHEBI:18420"/>
    </cofactor>
</comment>
<comment type="catalytic activity">
    <reaction evidence="7">
        <text>[protein-PII]-L-tyrosine + UTP = [protein-PII]-uridylyl-L-tyrosine + diphosphate</text>
        <dbReference type="Rhea" id="RHEA:13673"/>
        <dbReference type="Rhea" id="RHEA-COMP:12147"/>
        <dbReference type="Rhea" id="RHEA-COMP:12148"/>
        <dbReference type="ChEBI" id="CHEBI:33019"/>
        <dbReference type="ChEBI" id="CHEBI:46398"/>
        <dbReference type="ChEBI" id="CHEBI:46858"/>
        <dbReference type="ChEBI" id="CHEBI:90602"/>
        <dbReference type="EC" id="2.7.7.59"/>
    </reaction>
</comment>
<dbReference type="PANTHER" id="PTHR47320:SF1">
    <property type="entry name" value="BIFUNCTIONAL URIDYLYLTRANSFERASE_URIDYLYL-REMOVING ENZYME"/>
    <property type="match status" value="1"/>
</dbReference>
<feature type="domain" description="ACT" evidence="8">
    <location>
        <begin position="795"/>
        <end position="862"/>
    </location>
</feature>
<dbReference type="GO" id="GO:0006808">
    <property type="term" value="P:regulation of nitrogen utilization"/>
    <property type="evidence" value="ECO:0007669"/>
    <property type="project" value="UniProtKB-UniRule"/>
</dbReference>
<dbReference type="GO" id="GO:0008773">
    <property type="term" value="F:[protein-PII] uridylyltransferase activity"/>
    <property type="evidence" value="ECO:0007669"/>
    <property type="project" value="UniProtKB-UniRule"/>
</dbReference>
<evidence type="ECO:0000256" key="6">
    <source>
        <dbReference type="ARBA" id="ARBA00023268"/>
    </source>
</evidence>
<dbReference type="SUPFAM" id="SSF81593">
    <property type="entry name" value="Nucleotidyltransferase substrate binding subunit/domain"/>
    <property type="match status" value="1"/>
</dbReference>
<dbReference type="SUPFAM" id="SSF109604">
    <property type="entry name" value="HD-domain/PDEase-like"/>
    <property type="match status" value="1"/>
</dbReference>
<evidence type="ECO:0000256" key="2">
    <source>
        <dbReference type="ARBA" id="ARBA00022695"/>
    </source>
</evidence>
<evidence type="ECO:0000256" key="1">
    <source>
        <dbReference type="ARBA" id="ARBA00022679"/>
    </source>
</evidence>
<dbReference type="AlphaFoldDB" id="C4GIK5"/>
<dbReference type="CDD" id="cd04900">
    <property type="entry name" value="ACT_UUR-like_1"/>
    <property type="match status" value="1"/>
</dbReference>
<comment type="similarity">
    <text evidence="7">Belongs to the GlnD family.</text>
</comment>
<dbReference type="InterPro" id="IPR002912">
    <property type="entry name" value="ACT_dom"/>
</dbReference>
<evidence type="ECO:0000256" key="4">
    <source>
        <dbReference type="ARBA" id="ARBA00022801"/>
    </source>
</evidence>
<dbReference type="SMART" id="SM00471">
    <property type="entry name" value="HDc"/>
    <property type="match status" value="1"/>
</dbReference>
<evidence type="ECO:0000256" key="7">
    <source>
        <dbReference type="HAMAP-Rule" id="MF_00277"/>
    </source>
</evidence>
<dbReference type="SUPFAM" id="SSF55021">
    <property type="entry name" value="ACT-like"/>
    <property type="match status" value="1"/>
</dbReference>
<keyword evidence="11" id="KW-1185">Reference proteome</keyword>
<keyword evidence="5 7" id="KW-0460">Magnesium</keyword>
<sequence length="862" mass="97656">MQPETPIAAYRAARAAADQSFQQNRRPYLYFRRHTAAADALLVALWQQHFSGCPHLCLLATGGYGRSELYPHSDLDIAILSPAELTEREQDSLARFIQTLWDGKLAPAPQSGSLKQILQAAQDDLTASTALLEARPLCGNTALARQAIRTARQQREIVPFIESKLLEMQKRHAKQPSQTLEPHIKNGIGGLRDLHVINWLARVQNLNLAAPAAARSAIITPAEAKLLRHSHRTLAQLRIAMHLAAQREEDRLTFDLQHTLAQQNPFSGCPTPVNTSPQGSLKTAGFNEAKTAIEHLMHPYYRTTKTIQQLSGILIPMLRERIYSPLPRIARPINEHYTQINHTLAANNPALFTQQPEHILILPHILQTHRDINQIAPKTLRAWWAAAQKLDPSFNQHPAHRAQFLQFFHTGEGLTHTLRLLNLYGILARYLPQWHNIVGLLQHDLYHIYPVDDHILTTLAHLRRLAQEEHSHENPALSTLMQHHPKQPILYLAALFHDIAKGRGGDHAQLGAQDAAQFAQAHQLSPYDSDLLIWLVREHLLMSQTAQKEDISDPAVIQKFARRVQSQEKLDSLYLLTVCDIRATNPKIWNTWKAQLLDQLYHSTRAQLSGSLKTTSIHDRYQHASQILAEQNHSPQTIRRLFNTLGAAYFARHNSPTIARQLPQIAAQPHQPHASITPEPNGNWRILVYMPNQDRLFTRLCRLFGQHQFDIVAARAFITAHDFILDNFILTPPPHHSSEELHQLRTTLQAQLTQFAHGNIPTFAPHKTQPSRRARLLPLAPSVSIQPEEEPHRYTIQIIAANRPHLLADLTEVFAQHNIRLFYAKIATLADRAEDSFLVENSELANPSKEFALKRDLLAAME</sequence>
<dbReference type="EMBL" id="ACJW02000003">
    <property type="protein sequence ID" value="EEP67626.1"/>
    <property type="molecule type" value="Genomic_DNA"/>
</dbReference>
<dbReference type="EC" id="2.7.7.59" evidence="7"/>
<comment type="caution">
    <text evidence="7">Lacks conserved residue(s) required for the propagation of feature annotation.</text>
</comment>
<keyword evidence="3" id="KW-0677">Repeat</keyword>
<comment type="catalytic activity">
    <reaction evidence="7">
        <text>[protein-PII]-uridylyl-L-tyrosine + H2O = [protein-PII]-L-tyrosine + UMP + H(+)</text>
        <dbReference type="Rhea" id="RHEA:48600"/>
        <dbReference type="Rhea" id="RHEA-COMP:12147"/>
        <dbReference type="Rhea" id="RHEA-COMP:12148"/>
        <dbReference type="ChEBI" id="CHEBI:15377"/>
        <dbReference type="ChEBI" id="CHEBI:15378"/>
        <dbReference type="ChEBI" id="CHEBI:46858"/>
        <dbReference type="ChEBI" id="CHEBI:57865"/>
        <dbReference type="ChEBI" id="CHEBI:90602"/>
    </reaction>
</comment>
<dbReference type="InterPro" id="IPR043519">
    <property type="entry name" value="NT_sf"/>
</dbReference>
<dbReference type="EC" id="3.1.4.-" evidence="7"/>
<dbReference type="HOGENOM" id="CLU_012833_0_0_4"/>
<comment type="caution">
    <text evidence="10">The sequence shown here is derived from an EMBL/GenBank/DDBJ whole genome shotgun (WGS) entry which is preliminary data.</text>
</comment>
<evidence type="ECO:0000256" key="5">
    <source>
        <dbReference type="ARBA" id="ARBA00022842"/>
    </source>
</evidence>
<dbReference type="NCBIfam" id="TIGR01693">
    <property type="entry name" value="UTase_glnD"/>
    <property type="match status" value="1"/>
</dbReference>
<evidence type="ECO:0000259" key="8">
    <source>
        <dbReference type="PROSITE" id="PS51671"/>
    </source>
</evidence>
<dbReference type="Pfam" id="PF01966">
    <property type="entry name" value="HD"/>
    <property type="match status" value="1"/>
</dbReference>
<feature type="region of interest" description="Uridylyltransferase" evidence="7">
    <location>
        <begin position="1"/>
        <end position="332"/>
    </location>
</feature>
<comment type="activity regulation">
    <text evidence="7">Uridylyltransferase (UTase) activity is inhibited by glutamine, while glutamine activates uridylyl-removing (UR) activity.</text>
</comment>
<comment type="function">
    <text evidence="7">Modifies, by uridylylation and deuridylylation, the PII regulatory proteins (GlnB and homologs), in response to the nitrogen status of the cell that GlnD senses through the glutamine level. Under low glutamine levels, catalyzes the conversion of the PII proteins and UTP to PII-UMP and PPi, while under higher glutamine levels, GlnD hydrolyzes PII-UMP to PII and UMP (deuridylylation). Thus, controls uridylylation state and activity of the PII proteins, and plays an important role in the regulation of nitrogen metabolism.</text>
</comment>
<comment type="domain">
    <text evidence="7">Has four distinct domains: an N-terminal nucleotidyltransferase (NT) domain responsible for UTase activity, a central HD domain that encodes UR activity, and two C-terminal ACT domains that seem to have a role in glutamine sensing.</text>
</comment>
<keyword evidence="6 7" id="KW-0511">Multifunctional enzyme</keyword>
<keyword evidence="4 7" id="KW-0378">Hydrolase</keyword>
<evidence type="ECO:0000256" key="3">
    <source>
        <dbReference type="ARBA" id="ARBA00022737"/>
    </source>
</evidence>
<proteinExistence type="inferred from homology"/>
<accession>C4GIK5</accession>
<dbReference type="PROSITE" id="PS51831">
    <property type="entry name" value="HD"/>
    <property type="match status" value="1"/>
</dbReference>
<dbReference type="InterPro" id="IPR045865">
    <property type="entry name" value="ACT-like_dom_sf"/>
</dbReference>
<dbReference type="PROSITE" id="PS51671">
    <property type="entry name" value="ACT"/>
    <property type="match status" value="2"/>
</dbReference>
<name>C4GIK5_9NEIS</name>
<dbReference type="InterPro" id="IPR003607">
    <property type="entry name" value="HD/PDEase_dom"/>
</dbReference>
<keyword evidence="1 7" id="KW-0808">Transferase</keyword>
<dbReference type="Pfam" id="PF08335">
    <property type="entry name" value="GlnD_UR_UTase"/>
    <property type="match status" value="1"/>
</dbReference>
<dbReference type="CDD" id="cd00077">
    <property type="entry name" value="HDc"/>
    <property type="match status" value="1"/>
</dbReference>
<evidence type="ECO:0000313" key="10">
    <source>
        <dbReference type="EMBL" id="EEP67626.1"/>
    </source>
</evidence>
<dbReference type="Gene3D" id="1.10.3210.10">
    <property type="entry name" value="Hypothetical protein af1432"/>
    <property type="match status" value="1"/>
</dbReference>
<organism evidence="10 11">
    <name type="scientific">Kingella oralis ATCC 51147</name>
    <dbReference type="NCBI Taxonomy" id="629741"/>
    <lineage>
        <taxon>Bacteria</taxon>
        <taxon>Pseudomonadati</taxon>
        <taxon>Pseudomonadota</taxon>
        <taxon>Betaproteobacteria</taxon>
        <taxon>Neisseriales</taxon>
        <taxon>Neisseriaceae</taxon>
        <taxon>Kingella</taxon>
    </lineage>
</organism>
<dbReference type="InterPro" id="IPR006674">
    <property type="entry name" value="HD_domain"/>
</dbReference>
<dbReference type="SUPFAM" id="SSF81301">
    <property type="entry name" value="Nucleotidyltransferase"/>
    <property type="match status" value="1"/>
</dbReference>
<dbReference type="Proteomes" id="UP000003009">
    <property type="component" value="Unassembled WGS sequence"/>
</dbReference>